<gene>
    <name evidence="5" type="ORF">E8E12_004658</name>
</gene>
<evidence type="ECO:0008006" key="7">
    <source>
        <dbReference type="Google" id="ProtNLM"/>
    </source>
</evidence>
<dbReference type="AlphaFoldDB" id="A0A9P4WIN5"/>
<evidence type="ECO:0000256" key="3">
    <source>
        <dbReference type="ARBA" id="ARBA00023002"/>
    </source>
</evidence>
<evidence type="ECO:0000313" key="6">
    <source>
        <dbReference type="Proteomes" id="UP000758155"/>
    </source>
</evidence>
<reference evidence="5" key="1">
    <citation type="submission" date="2019-04" db="EMBL/GenBank/DDBJ databases">
        <title>Sequencing of skin fungus with MAO and IRED activity.</title>
        <authorList>
            <person name="Marsaioli A.J."/>
            <person name="Bonatto J.M.C."/>
            <person name="Reis Junior O."/>
        </authorList>
    </citation>
    <scope>NUCLEOTIDE SEQUENCE</scope>
    <source>
        <strain evidence="5">28M1</strain>
    </source>
</reference>
<accession>A0A9P4WIN5</accession>
<dbReference type="PANTHER" id="PTHR42901:SF1">
    <property type="entry name" value="ALCOHOL DEHYDROGENASE"/>
    <property type="match status" value="1"/>
</dbReference>
<evidence type="ECO:0000313" key="5">
    <source>
        <dbReference type="EMBL" id="KAF3033274.1"/>
    </source>
</evidence>
<evidence type="ECO:0000256" key="2">
    <source>
        <dbReference type="ARBA" id="ARBA00022857"/>
    </source>
</evidence>
<dbReference type="InterPro" id="IPR002347">
    <property type="entry name" value="SDR_fam"/>
</dbReference>
<dbReference type="OrthoDB" id="1933717at2759"/>
<dbReference type="InterPro" id="IPR036291">
    <property type="entry name" value="NAD(P)-bd_dom_sf"/>
</dbReference>
<dbReference type="GO" id="GO:0016491">
    <property type="term" value="F:oxidoreductase activity"/>
    <property type="evidence" value="ECO:0007669"/>
    <property type="project" value="UniProtKB-KW"/>
</dbReference>
<dbReference type="PRINTS" id="PR00080">
    <property type="entry name" value="SDRFAMILY"/>
</dbReference>
<organism evidence="5 6">
    <name type="scientific">Didymella heteroderae</name>
    <dbReference type="NCBI Taxonomy" id="1769908"/>
    <lineage>
        <taxon>Eukaryota</taxon>
        <taxon>Fungi</taxon>
        <taxon>Dikarya</taxon>
        <taxon>Ascomycota</taxon>
        <taxon>Pezizomycotina</taxon>
        <taxon>Dothideomycetes</taxon>
        <taxon>Pleosporomycetidae</taxon>
        <taxon>Pleosporales</taxon>
        <taxon>Pleosporineae</taxon>
        <taxon>Didymellaceae</taxon>
        <taxon>Didymella</taxon>
    </lineage>
</organism>
<dbReference type="SUPFAM" id="SSF51735">
    <property type="entry name" value="NAD(P)-binding Rossmann-fold domains"/>
    <property type="match status" value="1"/>
</dbReference>
<dbReference type="CDD" id="cd05233">
    <property type="entry name" value="SDR_c"/>
    <property type="match status" value="1"/>
</dbReference>
<dbReference type="PANTHER" id="PTHR42901">
    <property type="entry name" value="ALCOHOL DEHYDROGENASE"/>
    <property type="match status" value="1"/>
</dbReference>
<proteinExistence type="inferred from homology"/>
<name>A0A9P4WIN5_9PLEO</name>
<evidence type="ECO:0000256" key="4">
    <source>
        <dbReference type="RuleBase" id="RU000363"/>
    </source>
</evidence>
<comment type="similarity">
    <text evidence="1 4">Belongs to the short-chain dehydrogenases/reductases (SDR) family.</text>
</comment>
<dbReference type="EMBL" id="SWKV01000084">
    <property type="protein sequence ID" value="KAF3033274.1"/>
    <property type="molecule type" value="Genomic_DNA"/>
</dbReference>
<protein>
    <recommendedName>
        <fullName evidence="7">Oxidoreductase</fullName>
    </recommendedName>
</protein>
<dbReference type="Proteomes" id="UP000758155">
    <property type="component" value="Unassembled WGS sequence"/>
</dbReference>
<dbReference type="PROSITE" id="PS00061">
    <property type="entry name" value="ADH_SHORT"/>
    <property type="match status" value="1"/>
</dbReference>
<dbReference type="PRINTS" id="PR00081">
    <property type="entry name" value="GDHRDH"/>
</dbReference>
<comment type="caution">
    <text evidence="5">The sequence shown here is derived from an EMBL/GenBank/DDBJ whole genome shotgun (WGS) entry which is preliminary data.</text>
</comment>
<dbReference type="InterPro" id="IPR020904">
    <property type="entry name" value="Sc_DH/Rdtase_CS"/>
</dbReference>
<sequence length="304" mass="32837">MAPLEKSPFPPDAGFDFVGLNNLHNDIYPAIDASKSSSLQQPGKVVLITGAGRGIGRSMAIQYAHAKVSTIVICARTGSELDEVSDRIKEANSSVTVVKETLSVTDGAAVKKLAQKITDEFGRLDILINNAGLSRPWEPVGETDPEDYWQVLEVNLHGPLLLTHAFLPLLIKTAETNSSHVNIINVTSIGAVTVSPGGSSYAIAKMALQRLSEFVGVEYGKKGVNVVGIHPGGVVTKLANEIKEIKDFLTDEPGLCGGFVVWLSSKDRTWLNGRYVSATWDVETLESMRKEIEEGDKLKLKLIV</sequence>
<dbReference type="Gene3D" id="3.40.50.720">
    <property type="entry name" value="NAD(P)-binding Rossmann-like Domain"/>
    <property type="match status" value="1"/>
</dbReference>
<keyword evidence="6" id="KW-1185">Reference proteome</keyword>
<dbReference type="Pfam" id="PF00106">
    <property type="entry name" value="adh_short"/>
    <property type="match status" value="1"/>
</dbReference>
<keyword evidence="3" id="KW-0560">Oxidoreductase</keyword>
<evidence type="ECO:0000256" key="1">
    <source>
        <dbReference type="ARBA" id="ARBA00006484"/>
    </source>
</evidence>
<keyword evidence="2" id="KW-0521">NADP</keyword>